<keyword evidence="4" id="KW-0804">Transcription</keyword>
<evidence type="ECO:0000256" key="2">
    <source>
        <dbReference type="ARBA" id="ARBA00023015"/>
    </source>
</evidence>
<dbReference type="InterPro" id="IPR045865">
    <property type="entry name" value="ACT-like_dom_sf"/>
</dbReference>
<dbReference type="CDD" id="cd04873">
    <property type="entry name" value="ACT_UUR-ACR-like"/>
    <property type="match status" value="1"/>
</dbReference>
<evidence type="ECO:0000256" key="3">
    <source>
        <dbReference type="ARBA" id="ARBA00023125"/>
    </source>
</evidence>
<evidence type="ECO:0000313" key="7">
    <source>
        <dbReference type="EMBL" id="KAH7566841.1"/>
    </source>
</evidence>
<dbReference type="PANTHER" id="PTHR45844">
    <property type="entry name" value="TRANSCRIPTION FACTOR BHLH30"/>
    <property type="match status" value="1"/>
</dbReference>
<organism evidence="7 8">
    <name type="scientific">Xanthoceras sorbifolium</name>
    <dbReference type="NCBI Taxonomy" id="99658"/>
    <lineage>
        <taxon>Eukaryota</taxon>
        <taxon>Viridiplantae</taxon>
        <taxon>Streptophyta</taxon>
        <taxon>Embryophyta</taxon>
        <taxon>Tracheophyta</taxon>
        <taxon>Spermatophyta</taxon>
        <taxon>Magnoliopsida</taxon>
        <taxon>eudicotyledons</taxon>
        <taxon>Gunneridae</taxon>
        <taxon>Pentapetalae</taxon>
        <taxon>rosids</taxon>
        <taxon>malvids</taxon>
        <taxon>Sapindales</taxon>
        <taxon>Sapindaceae</taxon>
        <taxon>Xanthoceroideae</taxon>
        <taxon>Xanthoceras</taxon>
    </lineage>
</organism>
<comment type="subcellular location">
    <subcellularLocation>
        <location evidence="1">Nucleus</location>
    </subcellularLocation>
</comment>
<name>A0ABQ8HR72_9ROSI</name>
<protein>
    <recommendedName>
        <fullName evidence="6">BHLH domain-containing protein</fullName>
    </recommendedName>
</protein>
<keyword evidence="3" id="KW-0238">DNA-binding</keyword>
<reference evidence="7 8" key="1">
    <citation type="submission" date="2021-02" db="EMBL/GenBank/DDBJ databases">
        <title>Plant Genome Project.</title>
        <authorList>
            <person name="Zhang R.-G."/>
        </authorList>
    </citation>
    <scope>NUCLEOTIDE SEQUENCE [LARGE SCALE GENOMIC DNA]</scope>
    <source>
        <tissue evidence="7">Leaves</tissue>
    </source>
</reference>
<keyword evidence="2" id="KW-0805">Transcription regulation</keyword>
<evidence type="ECO:0000256" key="4">
    <source>
        <dbReference type="ARBA" id="ARBA00023163"/>
    </source>
</evidence>
<comment type="caution">
    <text evidence="7">The sequence shown here is derived from an EMBL/GenBank/DDBJ whole genome shotgun (WGS) entry which is preliminary data.</text>
</comment>
<dbReference type="Proteomes" id="UP000827721">
    <property type="component" value="Unassembled WGS sequence"/>
</dbReference>
<dbReference type="PROSITE" id="PS50888">
    <property type="entry name" value="BHLH"/>
    <property type="match status" value="1"/>
</dbReference>
<dbReference type="Pfam" id="PF00010">
    <property type="entry name" value="HLH"/>
    <property type="match status" value="1"/>
</dbReference>
<sequence length="222" mass="25016">MVSLQQLEQGVKPFQTYYNSLRYSKQISLPQGGISSNTVHYRTLVSKQISKAEAKELAAKKHSEAERRRRLRINGQYSALRTILPNLMDKASVLAETIKSLRELQKSVKELKAVCQGHKVYVFPSEADELNLCYSDNMGLLKATLSCEDKPGLMSDLTRAVRSVKGRVVKAEMVTVGGRTKFVLWVQALKGDEGMMMLKRALNLVIDRPVLPAKGKKLRFYQ</sequence>
<evidence type="ECO:0000256" key="5">
    <source>
        <dbReference type="ARBA" id="ARBA00023242"/>
    </source>
</evidence>
<evidence type="ECO:0000313" key="8">
    <source>
        <dbReference type="Proteomes" id="UP000827721"/>
    </source>
</evidence>
<evidence type="ECO:0000256" key="1">
    <source>
        <dbReference type="ARBA" id="ARBA00004123"/>
    </source>
</evidence>
<dbReference type="SMART" id="SM00353">
    <property type="entry name" value="HLH"/>
    <property type="match status" value="1"/>
</dbReference>
<dbReference type="EMBL" id="JAFEMO010000008">
    <property type="protein sequence ID" value="KAH7566841.1"/>
    <property type="molecule type" value="Genomic_DNA"/>
</dbReference>
<dbReference type="Gene3D" id="4.10.280.10">
    <property type="entry name" value="Helix-loop-helix DNA-binding domain"/>
    <property type="match status" value="1"/>
</dbReference>
<feature type="domain" description="BHLH" evidence="6">
    <location>
        <begin position="57"/>
        <end position="111"/>
    </location>
</feature>
<keyword evidence="5" id="KW-0539">Nucleus</keyword>
<dbReference type="SUPFAM" id="SSF55021">
    <property type="entry name" value="ACT-like"/>
    <property type="match status" value="1"/>
</dbReference>
<accession>A0ABQ8HR72</accession>
<dbReference type="InterPro" id="IPR045847">
    <property type="entry name" value="AIG1-like"/>
</dbReference>
<dbReference type="Gene3D" id="3.30.70.260">
    <property type="match status" value="1"/>
</dbReference>
<evidence type="ECO:0000259" key="6">
    <source>
        <dbReference type="PROSITE" id="PS50888"/>
    </source>
</evidence>
<dbReference type="PANTHER" id="PTHR45844:SF17">
    <property type="entry name" value="TRANSCRIPTION FACTOR BHLH131"/>
    <property type="match status" value="1"/>
</dbReference>
<dbReference type="SUPFAM" id="SSF47459">
    <property type="entry name" value="HLH, helix-loop-helix DNA-binding domain"/>
    <property type="match status" value="1"/>
</dbReference>
<dbReference type="InterPro" id="IPR036638">
    <property type="entry name" value="HLH_DNA-bd_sf"/>
</dbReference>
<keyword evidence="8" id="KW-1185">Reference proteome</keyword>
<dbReference type="InterPro" id="IPR011598">
    <property type="entry name" value="bHLH_dom"/>
</dbReference>
<proteinExistence type="predicted"/>
<gene>
    <name evidence="7" type="ORF">JRO89_XS08G0243900</name>
</gene>